<protein>
    <submittedName>
        <fullName evidence="2">Transcriptional regulator</fullName>
    </submittedName>
</protein>
<name>A0A1Q2C9F9_ANAHA</name>
<dbReference type="RefSeq" id="WP_077327109.1">
    <property type="nucleotide sequence ID" value="NZ_CP012098.1"/>
</dbReference>
<dbReference type="InterPro" id="IPR010982">
    <property type="entry name" value="Lambda_DNA-bd_dom_sf"/>
</dbReference>
<dbReference type="EMBL" id="CP012098">
    <property type="protein sequence ID" value="AQP40366.1"/>
    <property type="molecule type" value="Genomic_DNA"/>
</dbReference>
<gene>
    <name evidence="2" type="ORF">DO83_12785</name>
</gene>
<proteinExistence type="predicted"/>
<feature type="domain" description="HTH cro/C1-type" evidence="1">
    <location>
        <begin position="9"/>
        <end position="62"/>
    </location>
</feature>
<sequence length="72" mass="8252">MPLTFAEKVKIICNRKNITIKDLAESLGTTRQNLTNKLSRDNFPEKEMVKICKALDCSYNSIITMNDTDEQI</sequence>
<dbReference type="Gene3D" id="1.10.260.40">
    <property type="entry name" value="lambda repressor-like DNA-binding domains"/>
    <property type="match status" value="1"/>
</dbReference>
<evidence type="ECO:0000313" key="2">
    <source>
        <dbReference type="EMBL" id="AQP40366.1"/>
    </source>
</evidence>
<dbReference type="PROSITE" id="PS50943">
    <property type="entry name" value="HTH_CROC1"/>
    <property type="match status" value="1"/>
</dbReference>
<dbReference type="Proteomes" id="UP000188159">
    <property type="component" value="Chromosome"/>
</dbReference>
<evidence type="ECO:0000259" key="1">
    <source>
        <dbReference type="PROSITE" id="PS50943"/>
    </source>
</evidence>
<evidence type="ECO:0000313" key="3">
    <source>
        <dbReference type="Proteomes" id="UP000188159"/>
    </source>
</evidence>
<dbReference type="GO" id="GO:0003677">
    <property type="term" value="F:DNA binding"/>
    <property type="evidence" value="ECO:0007669"/>
    <property type="project" value="InterPro"/>
</dbReference>
<dbReference type="SUPFAM" id="SSF47413">
    <property type="entry name" value="lambda repressor-like DNA-binding domains"/>
    <property type="match status" value="1"/>
</dbReference>
<dbReference type="Pfam" id="PF13443">
    <property type="entry name" value="HTH_26"/>
    <property type="match status" value="1"/>
</dbReference>
<dbReference type="InterPro" id="IPR001387">
    <property type="entry name" value="Cro/C1-type_HTH"/>
</dbReference>
<accession>A0A1Q2C9F9</accession>
<dbReference type="AlphaFoldDB" id="A0A1Q2C9F9"/>
<organism evidence="2 3">
    <name type="scientific">Anaerostipes hadrus</name>
    <dbReference type="NCBI Taxonomy" id="649756"/>
    <lineage>
        <taxon>Bacteria</taxon>
        <taxon>Bacillati</taxon>
        <taxon>Bacillota</taxon>
        <taxon>Clostridia</taxon>
        <taxon>Lachnospirales</taxon>
        <taxon>Lachnospiraceae</taxon>
        <taxon>Anaerostipes</taxon>
    </lineage>
</organism>
<reference evidence="2 3" key="1">
    <citation type="journal article" date="2016" name="Sci. Rep.">
        <title>Accelerated dysbiosis of gut microbiota during aggravation of DSS-induced colitis by a butyrate-producing bacterium.</title>
        <authorList>
            <person name="Zhang Q."/>
            <person name="Wu Y."/>
            <person name="Wang J."/>
            <person name="Wu G."/>
            <person name="Long W."/>
            <person name="Xue Z."/>
            <person name="Wang L."/>
            <person name="Zhang X."/>
            <person name="Pang X."/>
            <person name="Zhao Y."/>
            <person name="Zhao L."/>
            <person name="Zhang C."/>
        </authorList>
    </citation>
    <scope>NUCLEOTIDE SEQUENCE [LARGE SCALE GENOMIC DNA]</scope>
    <source>
        <strain evidence="2 3">BPB5</strain>
    </source>
</reference>